<name>A0ABP1DDY1_9APHY</name>
<protein>
    <recommendedName>
        <fullName evidence="1">DUF6593 domain-containing protein</fullName>
    </recommendedName>
</protein>
<evidence type="ECO:0000313" key="3">
    <source>
        <dbReference type="Proteomes" id="UP001497453"/>
    </source>
</evidence>
<dbReference type="InterPro" id="IPR046528">
    <property type="entry name" value="DUF6593"/>
</dbReference>
<organism evidence="2 3">
    <name type="scientific">Somion occarium</name>
    <dbReference type="NCBI Taxonomy" id="3059160"/>
    <lineage>
        <taxon>Eukaryota</taxon>
        <taxon>Fungi</taxon>
        <taxon>Dikarya</taxon>
        <taxon>Basidiomycota</taxon>
        <taxon>Agaricomycotina</taxon>
        <taxon>Agaricomycetes</taxon>
        <taxon>Polyporales</taxon>
        <taxon>Cerrenaceae</taxon>
        <taxon>Somion</taxon>
    </lineage>
</organism>
<feature type="domain" description="DUF6593" evidence="1">
    <location>
        <begin position="18"/>
        <end position="180"/>
    </location>
</feature>
<dbReference type="EMBL" id="OZ037947">
    <property type="protein sequence ID" value="CAL1706051.1"/>
    <property type="molecule type" value="Genomic_DNA"/>
</dbReference>
<reference evidence="3" key="1">
    <citation type="submission" date="2024-04" db="EMBL/GenBank/DDBJ databases">
        <authorList>
            <person name="Shaw F."/>
            <person name="Minotto A."/>
        </authorList>
    </citation>
    <scope>NUCLEOTIDE SEQUENCE [LARGE SCALE GENOMIC DNA]</scope>
</reference>
<keyword evidence="3" id="KW-1185">Reference proteome</keyword>
<evidence type="ECO:0000313" key="2">
    <source>
        <dbReference type="EMBL" id="CAL1706051.1"/>
    </source>
</evidence>
<accession>A0ABP1DDY1</accession>
<dbReference type="Proteomes" id="UP001497453">
    <property type="component" value="Chromosome 4"/>
</dbReference>
<sequence length="190" mass="22202">MPPPAKPKPSHKLELTTNSLRNTTFAADDDTIYYEVVTRYWHPNLTKINKTDMETREVTVAAEIERPRGREPRVRFGGDKGEWMSASDFVKFDQEKIDGTFVANANVAYKWRTKKGRLQLVKADEEDPEPLAEFHPHKRHFLVFRMAKHAYLEVKPIPEVTSALERLIVSYLLVERKRRDARLRVKVERS</sequence>
<dbReference type="Pfam" id="PF20236">
    <property type="entry name" value="DUF6593"/>
    <property type="match status" value="1"/>
</dbReference>
<evidence type="ECO:0000259" key="1">
    <source>
        <dbReference type="Pfam" id="PF20236"/>
    </source>
</evidence>
<proteinExistence type="predicted"/>
<gene>
    <name evidence="2" type="ORF">GFSPODELE1_LOCUS5700</name>
</gene>